<organism evidence="14 15">
    <name type="scientific">Oryzias latipes</name>
    <name type="common">Japanese rice fish</name>
    <name type="synonym">Japanese killifish</name>
    <dbReference type="NCBI Taxonomy" id="8090"/>
    <lineage>
        <taxon>Eukaryota</taxon>
        <taxon>Metazoa</taxon>
        <taxon>Chordata</taxon>
        <taxon>Craniata</taxon>
        <taxon>Vertebrata</taxon>
        <taxon>Euteleostomi</taxon>
        <taxon>Actinopterygii</taxon>
        <taxon>Neopterygii</taxon>
        <taxon>Teleostei</taxon>
        <taxon>Neoteleostei</taxon>
        <taxon>Acanthomorphata</taxon>
        <taxon>Ovalentaria</taxon>
        <taxon>Atherinomorphae</taxon>
        <taxon>Beloniformes</taxon>
        <taxon>Adrianichthyidae</taxon>
        <taxon>Oryziinae</taxon>
        <taxon>Oryzias</taxon>
    </lineage>
</organism>
<evidence type="ECO:0000256" key="8">
    <source>
        <dbReference type="ARBA" id="ARBA00023125"/>
    </source>
</evidence>
<evidence type="ECO:0000256" key="9">
    <source>
        <dbReference type="ARBA" id="ARBA00023163"/>
    </source>
</evidence>
<feature type="compositionally biased region" description="Polar residues" evidence="12">
    <location>
        <begin position="708"/>
        <end position="717"/>
    </location>
</feature>
<evidence type="ECO:0000256" key="4">
    <source>
        <dbReference type="ARBA" id="ARBA00022737"/>
    </source>
</evidence>
<feature type="compositionally biased region" description="Polar residues" evidence="12">
    <location>
        <begin position="1284"/>
        <end position="1308"/>
    </location>
</feature>
<keyword evidence="5 11" id="KW-0863">Zinc-finger</keyword>
<feature type="compositionally biased region" description="Basic and acidic residues" evidence="12">
    <location>
        <begin position="273"/>
        <end position="289"/>
    </location>
</feature>
<feature type="region of interest" description="Disordered" evidence="12">
    <location>
        <begin position="1215"/>
        <end position="1362"/>
    </location>
</feature>
<feature type="domain" description="C2H2-type" evidence="13">
    <location>
        <begin position="109"/>
        <end position="136"/>
    </location>
</feature>
<keyword evidence="7" id="KW-0805">Transcription regulation</keyword>
<feature type="compositionally biased region" description="Polar residues" evidence="12">
    <location>
        <begin position="1099"/>
        <end position="1116"/>
    </location>
</feature>
<dbReference type="Gene3D" id="3.30.160.60">
    <property type="entry name" value="Classic Zinc Finger"/>
    <property type="match status" value="2"/>
</dbReference>
<dbReference type="PANTHER" id="PTHR47166">
    <property type="entry name" value="ZINC FINGER PROTEIN 831"/>
    <property type="match status" value="1"/>
</dbReference>
<feature type="region of interest" description="Disordered" evidence="12">
    <location>
        <begin position="157"/>
        <end position="260"/>
    </location>
</feature>
<dbReference type="GO" id="GO:0008270">
    <property type="term" value="F:zinc ion binding"/>
    <property type="evidence" value="ECO:0007669"/>
    <property type="project" value="UniProtKB-KW"/>
</dbReference>
<feature type="compositionally biased region" description="Basic and acidic residues" evidence="12">
    <location>
        <begin position="335"/>
        <end position="348"/>
    </location>
</feature>
<feature type="compositionally biased region" description="Low complexity" evidence="12">
    <location>
        <begin position="1229"/>
        <end position="1245"/>
    </location>
</feature>
<feature type="compositionally biased region" description="Polar residues" evidence="12">
    <location>
        <begin position="1611"/>
        <end position="1628"/>
    </location>
</feature>
<dbReference type="InterPro" id="IPR013087">
    <property type="entry name" value="Znf_C2H2_type"/>
</dbReference>
<evidence type="ECO:0000256" key="7">
    <source>
        <dbReference type="ARBA" id="ARBA00023015"/>
    </source>
</evidence>
<feature type="region of interest" description="Disordered" evidence="12">
    <location>
        <begin position="928"/>
        <end position="948"/>
    </location>
</feature>
<feature type="compositionally biased region" description="Basic and acidic residues" evidence="12">
    <location>
        <begin position="1030"/>
        <end position="1054"/>
    </location>
</feature>
<feature type="compositionally biased region" description="Polar residues" evidence="12">
    <location>
        <begin position="1587"/>
        <end position="1597"/>
    </location>
</feature>
<comment type="function">
    <text evidence="1">May be involved in transcriptional regulation.</text>
</comment>
<feature type="region of interest" description="Disordered" evidence="12">
    <location>
        <begin position="1097"/>
        <end position="1119"/>
    </location>
</feature>
<feature type="compositionally biased region" description="Polar residues" evidence="12">
    <location>
        <begin position="303"/>
        <end position="317"/>
    </location>
</feature>
<keyword evidence="4" id="KW-0677">Repeat</keyword>
<evidence type="ECO:0000259" key="13">
    <source>
        <dbReference type="PROSITE" id="PS50157"/>
    </source>
</evidence>
<dbReference type="Proteomes" id="UP000265180">
    <property type="component" value="Chromosome 5"/>
</dbReference>
<feature type="compositionally biased region" description="Polar residues" evidence="12">
    <location>
        <begin position="673"/>
        <end position="685"/>
    </location>
</feature>
<dbReference type="FunFam" id="3.30.160.60:FF:000097">
    <property type="entry name" value="Zinc finger protein"/>
    <property type="match status" value="1"/>
</dbReference>
<evidence type="ECO:0000256" key="11">
    <source>
        <dbReference type="PROSITE-ProRule" id="PRU00042"/>
    </source>
</evidence>
<evidence type="ECO:0000256" key="10">
    <source>
        <dbReference type="ARBA" id="ARBA00023242"/>
    </source>
</evidence>
<dbReference type="SMART" id="SM00355">
    <property type="entry name" value="ZnF_C2H2"/>
    <property type="match status" value="2"/>
</dbReference>
<feature type="compositionally biased region" description="Basic and acidic residues" evidence="12">
    <location>
        <begin position="164"/>
        <end position="177"/>
    </location>
</feature>
<evidence type="ECO:0000313" key="15">
    <source>
        <dbReference type="Proteomes" id="UP000265180"/>
    </source>
</evidence>
<dbReference type="PROSITE" id="PS00028">
    <property type="entry name" value="ZINC_FINGER_C2H2_1"/>
    <property type="match status" value="2"/>
</dbReference>
<evidence type="ECO:0000256" key="6">
    <source>
        <dbReference type="ARBA" id="ARBA00022833"/>
    </source>
</evidence>
<feature type="domain" description="C2H2-type" evidence="13">
    <location>
        <begin position="137"/>
        <end position="166"/>
    </location>
</feature>
<protein>
    <recommendedName>
        <fullName evidence="13">C2H2-type domain-containing protein</fullName>
    </recommendedName>
</protein>
<evidence type="ECO:0000256" key="12">
    <source>
        <dbReference type="SAM" id="MobiDB-lite"/>
    </source>
</evidence>
<reference evidence="14 15" key="2">
    <citation type="submission" date="2017-04" db="EMBL/GenBank/DDBJ databases">
        <title>CpG methylation of centromeres and impact of large insertions on vertebrate speciation.</title>
        <authorList>
            <person name="Ichikawa K."/>
            <person name="Yoshimura J."/>
            <person name="Morishita S."/>
        </authorList>
    </citation>
    <scope>NUCLEOTIDE SEQUENCE</scope>
    <source>
        <strain evidence="14 15">HNI</strain>
    </source>
</reference>
<feature type="compositionally biased region" description="Low complexity" evidence="12">
    <location>
        <begin position="325"/>
        <end position="334"/>
    </location>
</feature>
<feature type="region of interest" description="Disordered" evidence="12">
    <location>
        <begin position="777"/>
        <end position="806"/>
    </location>
</feature>
<dbReference type="PROSITE" id="PS50157">
    <property type="entry name" value="ZINC_FINGER_C2H2_2"/>
    <property type="match status" value="2"/>
</dbReference>
<keyword evidence="6" id="KW-0862">Zinc</keyword>
<feature type="compositionally biased region" description="Basic and acidic residues" evidence="12">
    <location>
        <begin position="1344"/>
        <end position="1362"/>
    </location>
</feature>
<reference evidence="14" key="4">
    <citation type="submission" date="2025-09" db="UniProtKB">
        <authorList>
            <consortium name="Ensembl"/>
        </authorList>
    </citation>
    <scope>IDENTIFICATION</scope>
    <source>
        <strain evidence="14">HNI</strain>
    </source>
</reference>
<evidence type="ECO:0000313" key="14">
    <source>
        <dbReference type="Ensembl" id="ENSORLP00020006511.1"/>
    </source>
</evidence>
<evidence type="ECO:0000256" key="3">
    <source>
        <dbReference type="ARBA" id="ARBA00022723"/>
    </source>
</evidence>
<feature type="region of interest" description="Disordered" evidence="12">
    <location>
        <begin position="1582"/>
        <end position="1628"/>
    </location>
</feature>
<evidence type="ECO:0000256" key="5">
    <source>
        <dbReference type="ARBA" id="ARBA00022771"/>
    </source>
</evidence>
<feature type="region of interest" description="Disordered" evidence="12">
    <location>
        <begin position="1658"/>
        <end position="1678"/>
    </location>
</feature>
<feature type="compositionally biased region" description="Polar residues" evidence="12">
    <location>
        <begin position="628"/>
        <end position="641"/>
    </location>
</feature>
<keyword evidence="8" id="KW-0238">DNA-binding</keyword>
<evidence type="ECO:0000256" key="2">
    <source>
        <dbReference type="ARBA" id="ARBA00004123"/>
    </source>
</evidence>
<feature type="compositionally biased region" description="Basic and acidic residues" evidence="12">
    <location>
        <begin position="686"/>
        <end position="695"/>
    </location>
</feature>
<dbReference type="InterPro" id="IPR036236">
    <property type="entry name" value="Znf_C2H2_sf"/>
</dbReference>
<reference key="1">
    <citation type="journal article" date="2007" name="Nature">
        <title>The medaka draft genome and insights into vertebrate genome evolution.</title>
        <authorList>
            <person name="Kasahara M."/>
            <person name="Naruse K."/>
            <person name="Sasaki S."/>
            <person name="Nakatani Y."/>
            <person name="Qu W."/>
            <person name="Ahsan B."/>
            <person name="Yamada T."/>
            <person name="Nagayasu Y."/>
            <person name="Doi K."/>
            <person name="Kasai Y."/>
            <person name="Jindo T."/>
            <person name="Kobayashi D."/>
            <person name="Shimada A."/>
            <person name="Toyoda A."/>
            <person name="Kuroki Y."/>
            <person name="Fujiyama A."/>
            <person name="Sasaki T."/>
            <person name="Shimizu A."/>
            <person name="Asakawa S."/>
            <person name="Shimizu N."/>
            <person name="Hashimoto S."/>
            <person name="Yang J."/>
            <person name="Lee Y."/>
            <person name="Matsushima K."/>
            <person name="Sugano S."/>
            <person name="Sakaizumi M."/>
            <person name="Narita T."/>
            <person name="Ohishi K."/>
            <person name="Haga S."/>
            <person name="Ohta F."/>
            <person name="Nomoto H."/>
            <person name="Nogata K."/>
            <person name="Morishita T."/>
            <person name="Endo T."/>
            <person name="Shin-I T."/>
            <person name="Takeda H."/>
            <person name="Morishita S."/>
            <person name="Kohara Y."/>
        </authorList>
    </citation>
    <scope>NUCLEOTIDE SEQUENCE [LARGE SCALE GENOMIC DNA]</scope>
    <source>
        <strain>Hd-rR</strain>
    </source>
</reference>
<feature type="compositionally biased region" description="Polar residues" evidence="12">
    <location>
        <begin position="1412"/>
        <end position="1422"/>
    </location>
</feature>
<feature type="region of interest" description="Disordered" evidence="12">
    <location>
        <begin position="273"/>
        <end position="348"/>
    </location>
</feature>
<accession>A0A3P9KDL3</accession>
<name>A0A3P9KDL3_ORYLA</name>
<dbReference type="Ensembl" id="ENSORLT00020004457.1">
    <property type="protein sequence ID" value="ENSORLP00020006511.1"/>
    <property type="gene ID" value="ENSORLG00020007352.1"/>
</dbReference>
<feature type="compositionally biased region" description="Basic and acidic residues" evidence="12">
    <location>
        <begin position="225"/>
        <end position="246"/>
    </location>
</feature>
<feature type="compositionally biased region" description="Low complexity" evidence="12">
    <location>
        <begin position="1503"/>
        <end position="1518"/>
    </location>
</feature>
<feature type="region of interest" description="Disordered" evidence="12">
    <location>
        <begin position="1002"/>
        <end position="1061"/>
    </location>
</feature>
<feature type="compositionally biased region" description="Polar residues" evidence="12">
    <location>
        <begin position="206"/>
        <end position="220"/>
    </location>
</feature>
<dbReference type="Pfam" id="PF00096">
    <property type="entry name" value="zf-C2H2"/>
    <property type="match status" value="1"/>
</dbReference>
<evidence type="ECO:0000256" key="1">
    <source>
        <dbReference type="ARBA" id="ARBA00003767"/>
    </source>
</evidence>
<feature type="region of interest" description="Disordered" evidence="12">
    <location>
        <begin position="1499"/>
        <end position="1526"/>
    </location>
</feature>
<proteinExistence type="predicted"/>
<keyword evidence="3" id="KW-0479">Metal-binding</keyword>
<dbReference type="SUPFAM" id="SSF57667">
    <property type="entry name" value="beta-beta-alpha zinc fingers"/>
    <property type="match status" value="1"/>
</dbReference>
<reference evidence="14" key="3">
    <citation type="submission" date="2025-08" db="UniProtKB">
        <authorList>
            <consortium name="Ensembl"/>
        </authorList>
    </citation>
    <scope>IDENTIFICATION</scope>
    <source>
        <strain evidence="14">HNI</strain>
    </source>
</reference>
<keyword evidence="10" id="KW-0539">Nucleus</keyword>
<sequence length="1678" mass="180682">METSKPTLASLPVHISSVATQAEKRMAVQAPLTALYIHPVPALPLQPYPQPPAATSRAAGAALHLAVPPLTPKDKLPFLTLHIASGLQPQPAQNPASPAAARPKSAGKHVCPHCGRDCMKPSVLEKHLRCHTGERPYPCTTCGVSFKTQSNLYKHKRTQAHARLSSESEHSSLDSSRETCTSSLSLDEREEGSASMEKNISPPVTEISTPASNAQVSSVHIQGVSEHKEQNTGMERGEKLPEEKAKQKMPSIDPHLTRHLPLQRQEAMLLSERWERSVSKGKSQSHESTDSGFSESSDHYPSPRSSLTDHSMDSLSRSFKESTEETTSQTLLTSERGEQEPKATRREQEQKILEERISKLISENTAVVEDKQLAHVRPRKTVLSKQGSIDLPMPYTYKDSFHFDMKINASQKAGLLLKHNRAGLYGSVPTQRASSVDHARVTRSNSLPFSVTLLQPETGGPSPSHHSDYISLARRGSSGQINPTGLATKPVNQHSSTHRTLVRQTAVDCNQATDALLTSSAVEEACAGALSCDGDAAEVNSRKFRRKKAQKFAYNKWYMYGGGTFKKLYSAEQCGDSSPSKSRKCSTNPEHEALHCLQKSVLTTESVINFTDSKGTSIRLPLASSLDFSQQTSSLDSQPKRNVSWLPGTPPMNGSLVNPNTGAGRQMDAGPQPDSTSQLFAPQNPSDRKKQRTEVKTVLPMDVEGDPKSSTSAPDTRTVLLKNTNQENPEPFRIRGALLVPCTGNAHAPPVGTSGATPIPSVVRSSFLPKYQLKLPNVSDSSTSQPVEGESKAMEDCSPNSAPALNNKSSIAKSDSIVSSQSCDASRTLFSLPDRHVWPGTVTALCQASCLTNSSLCSLPAVHRQFTATTITTSCLKDYQRGLSCSLSHSLKSAAVSAASPLPLTPAAASLSSTAATHQTSAAVITAHLSPPPTHRPPSDSHGKLANFESNSPAAPYLLAPSAHAQPAPNIFHMHTADLQICLQIISDEQLALIEHQIERPADAGVPQRQKAAGPNSAEGEARGLVTIENRNEEGNHKPHQKRGERLMTPHMETKSSQQSTVSVKAGLDLMEQENTTQGSASAASPHKYSALNRITGISAGSPTPASPTRGQSRGGQSLEEKQAFSLTYSAEKQLLWRVGESPAVTQTPSKQHENKGISLLNNSLLNNSVNHNRMTGVVLGEENHHKPQNPGTPCLHETIKSSSEALGFASRLESGDRLSQGGRQLNPQRSVSSHQSSHTDQSSQKDANIHHLRLRDRSSPSLQLTAPGSEEAVNSEPHHKTLGQFSSPPSKTHLQGSTEGVLSTGIQHPTPGLGEEHSLEAGAAEGELQTREHAGTPVELQDTDQRSVEGRRDMEEQGGRGVVAEDHRRGMWMGEVPGSECRHVIGAQLQADDKRVQGNSFKIPQHLQHLSQAESGTQRPQQAPDKLSNLHFPASGVHTDLLNLPSLENSHLYTPQQNWASSTIHSQQTRVLYEPASSGNMIAKVNSSETQTFFARTEPDLQKSQSFSQKQLSLSRLPSQQGNTTVGHDNTAVSCQSYVSHTLTAPGGFSNCGLSPESFVFSSASLSQVSQVCRAAAGRTGEVQPAENSQSRSTLSACPLPGKTRDMTDMTPQDSSRESTSCGGAESSSKHQSAFLTGLFHSLQAAECLSAVRPVQQSCQDTDTSSSDDEGKLIIEL</sequence>
<keyword evidence="9" id="KW-0804">Transcription</keyword>
<feature type="region of interest" description="Disordered" evidence="12">
    <location>
        <begin position="1412"/>
        <end position="1433"/>
    </location>
</feature>
<dbReference type="GO" id="GO:0003677">
    <property type="term" value="F:DNA binding"/>
    <property type="evidence" value="ECO:0007669"/>
    <property type="project" value="UniProtKB-KW"/>
</dbReference>
<feature type="region of interest" description="Disordered" evidence="12">
    <location>
        <begin position="628"/>
        <end position="717"/>
    </location>
</feature>
<dbReference type="PANTHER" id="PTHR47166:SF1">
    <property type="entry name" value="ZINC FINGER PROTEIN 831"/>
    <property type="match status" value="1"/>
</dbReference>
<comment type="subcellular location">
    <subcellularLocation>
        <location evidence="2">Nucleus</location>
    </subcellularLocation>
</comment>
<dbReference type="GO" id="GO:0005634">
    <property type="term" value="C:nucleus"/>
    <property type="evidence" value="ECO:0007669"/>
    <property type="project" value="UniProtKB-SubCell"/>
</dbReference>